<reference evidence="5 6" key="1">
    <citation type="journal article" date="2016" name="Mol. Biol. Evol.">
        <title>Comparative Genomics of Early-Diverging Mushroom-Forming Fungi Provides Insights into the Origins of Lignocellulose Decay Capabilities.</title>
        <authorList>
            <person name="Nagy L.G."/>
            <person name="Riley R."/>
            <person name="Tritt A."/>
            <person name="Adam C."/>
            <person name="Daum C."/>
            <person name="Floudas D."/>
            <person name="Sun H."/>
            <person name="Yadav J.S."/>
            <person name="Pangilinan J."/>
            <person name="Larsson K.H."/>
            <person name="Matsuura K."/>
            <person name="Barry K."/>
            <person name="Labutti K."/>
            <person name="Kuo R."/>
            <person name="Ohm R.A."/>
            <person name="Bhattacharya S.S."/>
            <person name="Shirouzu T."/>
            <person name="Yoshinaga Y."/>
            <person name="Martin F.M."/>
            <person name="Grigoriev I.V."/>
            <person name="Hibbett D.S."/>
        </authorList>
    </citation>
    <scope>NUCLEOTIDE SEQUENCE [LARGE SCALE GENOMIC DNA]</scope>
    <source>
        <strain evidence="5 6">TUFC12733</strain>
    </source>
</reference>
<keyword evidence="2" id="KW-0560">Oxidoreductase</keyword>
<dbReference type="GO" id="GO:0016491">
    <property type="term" value="F:oxidoreductase activity"/>
    <property type="evidence" value="ECO:0007669"/>
    <property type="project" value="UniProtKB-KW"/>
</dbReference>
<dbReference type="Pfam" id="PF14226">
    <property type="entry name" value="DIOX_N"/>
    <property type="match status" value="1"/>
</dbReference>
<keyword evidence="6" id="KW-1185">Reference proteome</keyword>
<evidence type="ECO:0000313" key="5">
    <source>
        <dbReference type="EMBL" id="KZP01413.1"/>
    </source>
</evidence>
<name>A0A167RYK3_CALVF</name>
<dbReference type="GO" id="GO:0046872">
    <property type="term" value="F:metal ion binding"/>
    <property type="evidence" value="ECO:0007669"/>
    <property type="project" value="UniProtKB-KW"/>
</dbReference>
<dbReference type="OrthoDB" id="288590at2759"/>
<dbReference type="EMBL" id="KV417266">
    <property type="protein sequence ID" value="KZP01413.1"/>
    <property type="molecule type" value="Genomic_DNA"/>
</dbReference>
<feature type="domain" description="Non-haem dioxygenase N-terminal" evidence="4">
    <location>
        <begin position="13"/>
        <end position="97"/>
    </location>
</feature>
<evidence type="ECO:0000313" key="6">
    <source>
        <dbReference type="Proteomes" id="UP000076738"/>
    </source>
</evidence>
<evidence type="ECO:0000256" key="3">
    <source>
        <dbReference type="ARBA" id="ARBA00023004"/>
    </source>
</evidence>
<sequence>MSPSVLPTPAEQIPIVDLSLPASQIRAELLSSCKHWGFFYLVNHGLSPASLARLWELTRTFFSLPLCQKSAAGAWDGAENAGYRPLLPRVPKEQFDMRKWPSRPEAGAYVQPLPAYLEENREFLDGFKRECAALGGRVLGYLALALGLEEGYFGERHVYEEPSMDNFELMHCALSPSPSPPSLGLTTKRG</sequence>
<dbReference type="SUPFAM" id="SSF51197">
    <property type="entry name" value="Clavaminate synthase-like"/>
    <property type="match status" value="1"/>
</dbReference>
<proteinExistence type="predicted"/>
<dbReference type="InterPro" id="IPR027443">
    <property type="entry name" value="IPNS-like_sf"/>
</dbReference>
<evidence type="ECO:0000256" key="1">
    <source>
        <dbReference type="ARBA" id="ARBA00022723"/>
    </source>
</evidence>
<dbReference type="PANTHER" id="PTHR10209">
    <property type="entry name" value="OXIDOREDUCTASE, 2OG-FE II OXYGENASE FAMILY PROTEIN"/>
    <property type="match status" value="1"/>
</dbReference>
<dbReference type="STRING" id="1330018.A0A167RYK3"/>
<dbReference type="PANTHER" id="PTHR10209:SF881">
    <property type="entry name" value="FI07970P-RELATED"/>
    <property type="match status" value="1"/>
</dbReference>
<dbReference type="AlphaFoldDB" id="A0A167RYK3"/>
<keyword evidence="3" id="KW-0408">Iron</keyword>
<dbReference type="Proteomes" id="UP000076738">
    <property type="component" value="Unassembled WGS sequence"/>
</dbReference>
<keyword evidence="1" id="KW-0479">Metal-binding</keyword>
<protein>
    <submittedName>
        <fullName evidence="5">Clavaminate synthase-like protein</fullName>
    </submittedName>
</protein>
<gene>
    <name evidence="5" type="ORF">CALVIDRAFT_532178</name>
</gene>
<evidence type="ECO:0000259" key="4">
    <source>
        <dbReference type="Pfam" id="PF14226"/>
    </source>
</evidence>
<dbReference type="Gene3D" id="2.60.120.330">
    <property type="entry name" value="B-lactam Antibiotic, Isopenicillin N Synthase, Chain"/>
    <property type="match status" value="1"/>
</dbReference>
<accession>A0A167RYK3</accession>
<evidence type="ECO:0000256" key="2">
    <source>
        <dbReference type="ARBA" id="ARBA00023002"/>
    </source>
</evidence>
<organism evidence="5 6">
    <name type="scientific">Calocera viscosa (strain TUFC12733)</name>
    <dbReference type="NCBI Taxonomy" id="1330018"/>
    <lineage>
        <taxon>Eukaryota</taxon>
        <taxon>Fungi</taxon>
        <taxon>Dikarya</taxon>
        <taxon>Basidiomycota</taxon>
        <taxon>Agaricomycotina</taxon>
        <taxon>Dacrymycetes</taxon>
        <taxon>Dacrymycetales</taxon>
        <taxon>Dacrymycetaceae</taxon>
        <taxon>Calocera</taxon>
    </lineage>
</organism>
<dbReference type="InterPro" id="IPR026992">
    <property type="entry name" value="DIOX_N"/>
</dbReference>